<evidence type="ECO:0000256" key="1">
    <source>
        <dbReference type="ARBA" id="ARBA00004123"/>
    </source>
</evidence>
<evidence type="ECO:0000256" key="3">
    <source>
        <dbReference type="ARBA" id="ARBA00023242"/>
    </source>
</evidence>
<dbReference type="FunFam" id="1.10.10.10:FF:000286">
    <property type="entry name" value="Heat shock transcription factor"/>
    <property type="match status" value="1"/>
</dbReference>
<comment type="similarity">
    <text evidence="4">Belongs to the HSF family.</text>
</comment>
<feature type="domain" description="HSF-type DNA-binding" evidence="5">
    <location>
        <begin position="2"/>
        <end position="97"/>
    </location>
</feature>
<evidence type="ECO:0000313" key="6">
    <source>
        <dbReference type="EMBL" id="KAF0736381.1"/>
    </source>
</evidence>
<comment type="subcellular location">
    <subcellularLocation>
        <location evidence="1">Nucleus</location>
    </subcellularLocation>
</comment>
<protein>
    <recommendedName>
        <fullName evidence="5">HSF-type DNA-binding domain-containing protein</fullName>
    </recommendedName>
</protein>
<evidence type="ECO:0000259" key="5">
    <source>
        <dbReference type="SMART" id="SM00415"/>
    </source>
</evidence>
<dbReference type="AlphaFoldDB" id="A0A6G0X8K7"/>
<keyword evidence="2" id="KW-0238">DNA-binding</keyword>
<organism evidence="6 7">
    <name type="scientific">Aphanomyces euteiches</name>
    <dbReference type="NCBI Taxonomy" id="100861"/>
    <lineage>
        <taxon>Eukaryota</taxon>
        <taxon>Sar</taxon>
        <taxon>Stramenopiles</taxon>
        <taxon>Oomycota</taxon>
        <taxon>Saprolegniomycetes</taxon>
        <taxon>Saprolegniales</taxon>
        <taxon>Verrucalvaceae</taxon>
        <taxon>Aphanomyces</taxon>
    </lineage>
</organism>
<evidence type="ECO:0000313" key="7">
    <source>
        <dbReference type="Proteomes" id="UP000481153"/>
    </source>
</evidence>
<keyword evidence="3" id="KW-0539">Nucleus</keyword>
<proteinExistence type="inferred from homology"/>
<keyword evidence="7" id="KW-1185">Reference proteome</keyword>
<reference evidence="6 7" key="1">
    <citation type="submission" date="2019-07" db="EMBL/GenBank/DDBJ databases">
        <title>Genomics analysis of Aphanomyces spp. identifies a new class of oomycete effector associated with host adaptation.</title>
        <authorList>
            <person name="Gaulin E."/>
        </authorList>
    </citation>
    <scope>NUCLEOTIDE SEQUENCE [LARGE SCALE GENOMIC DNA]</scope>
    <source>
        <strain evidence="6 7">ATCC 201684</strain>
    </source>
</reference>
<dbReference type="InterPro" id="IPR036388">
    <property type="entry name" value="WH-like_DNA-bd_sf"/>
</dbReference>
<dbReference type="InterPro" id="IPR036390">
    <property type="entry name" value="WH_DNA-bd_sf"/>
</dbReference>
<accession>A0A6G0X8K7</accession>
<gene>
    <name evidence="6" type="ORF">Ae201684_007400</name>
</gene>
<evidence type="ECO:0000256" key="4">
    <source>
        <dbReference type="RuleBase" id="RU004020"/>
    </source>
</evidence>
<dbReference type="Proteomes" id="UP000481153">
    <property type="component" value="Unassembled WGS sequence"/>
</dbReference>
<dbReference type="GO" id="GO:0043565">
    <property type="term" value="F:sequence-specific DNA binding"/>
    <property type="evidence" value="ECO:0007669"/>
    <property type="project" value="InterPro"/>
</dbReference>
<dbReference type="EMBL" id="VJMJ01000089">
    <property type="protein sequence ID" value="KAF0736381.1"/>
    <property type="molecule type" value="Genomic_DNA"/>
</dbReference>
<dbReference type="Pfam" id="PF00447">
    <property type="entry name" value="HSF_DNA-bind"/>
    <property type="match status" value="1"/>
</dbReference>
<dbReference type="PANTHER" id="PTHR10015:SF427">
    <property type="entry name" value="HEAT SHOCK FACTOR PROTEIN"/>
    <property type="match status" value="1"/>
</dbReference>
<dbReference type="SUPFAM" id="SSF46785">
    <property type="entry name" value="Winged helix' DNA-binding domain"/>
    <property type="match status" value="1"/>
</dbReference>
<dbReference type="GO" id="GO:0005634">
    <property type="term" value="C:nucleus"/>
    <property type="evidence" value="ECO:0007669"/>
    <property type="project" value="UniProtKB-SubCell"/>
</dbReference>
<dbReference type="VEuPathDB" id="FungiDB:AeMF1_021259"/>
<evidence type="ECO:0000256" key="2">
    <source>
        <dbReference type="ARBA" id="ARBA00023125"/>
    </source>
</evidence>
<comment type="caution">
    <text evidence="6">The sequence shown here is derived from an EMBL/GenBank/DDBJ whole genome shotgun (WGS) entry which is preliminary data.</text>
</comment>
<dbReference type="InterPro" id="IPR000232">
    <property type="entry name" value="HSF_DNA-bd"/>
</dbReference>
<dbReference type="Gene3D" id="1.10.10.10">
    <property type="entry name" value="Winged helix-like DNA-binding domain superfamily/Winged helix DNA-binding domain"/>
    <property type="match status" value="1"/>
</dbReference>
<name>A0A6G0X8K7_9STRA</name>
<dbReference type="PANTHER" id="PTHR10015">
    <property type="entry name" value="HEAT SHOCK TRANSCRIPTION FACTOR"/>
    <property type="match status" value="1"/>
</dbReference>
<dbReference type="SMART" id="SM00415">
    <property type="entry name" value="HSF"/>
    <property type="match status" value="1"/>
</dbReference>
<dbReference type="GO" id="GO:0003700">
    <property type="term" value="F:DNA-binding transcription factor activity"/>
    <property type="evidence" value="ECO:0007669"/>
    <property type="project" value="InterPro"/>
</dbReference>
<dbReference type="PRINTS" id="PR00056">
    <property type="entry name" value="HSFDOMAIN"/>
</dbReference>
<sequence length="166" mass="19149">MGTPKFLRHLDCILTTEDPSIISWTADGSCFQLFDVKRLEYEVLPKYFKHNKLASFQRQLNYFGFRKWTKTQSCVCTFSHPQFNRHSSLDTTTIGRKQSFPESFKPDDGRNADKTMEVDMLGPLEELDVIHTDDWNVCIDLLAFDDDDWIKTEASIGAPTFPSVIV</sequence>